<evidence type="ECO:0000313" key="2">
    <source>
        <dbReference type="Proteomes" id="UP000075243"/>
    </source>
</evidence>
<dbReference type="Gramene" id="C.cajan_47818.t">
    <property type="protein sequence ID" value="C.cajan_47818.t"/>
    <property type="gene ID" value="C.cajan_47818"/>
</dbReference>
<organism evidence="1 2">
    <name type="scientific">Cajanus cajan</name>
    <name type="common">Pigeon pea</name>
    <name type="synonym">Cajanus indicus</name>
    <dbReference type="NCBI Taxonomy" id="3821"/>
    <lineage>
        <taxon>Eukaryota</taxon>
        <taxon>Viridiplantae</taxon>
        <taxon>Streptophyta</taxon>
        <taxon>Embryophyta</taxon>
        <taxon>Tracheophyta</taxon>
        <taxon>Spermatophyta</taxon>
        <taxon>Magnoliopsida</taxon>
        <taxon>eudicotyledons</taxon>
        <taxon>Gunneridae</taxon>
        <taxon>Pentapetalae</taxon>
        <taxon>rosids</taxon>
        <taxon>fabids</taxon>
        <taxon>Fabales</taxon>
        <taxon>Fabaceae</taxon>
        <taxon>Papilionoideae</taxon>
        <taxon>50 kb inversion clade</taxon>
        <taxon>NPAAA clade</taxon>
        <taxon>indigoferoid/millettioid clade</taxon>
        <taxon>Phaseoleae</taxon>
        <taxon>Cajanus</taxon>
    </lineage>
</organism>
<dbReference type="PANTHER" id="PTHR33018">
    <property type="entry name" value="OS10G0338966 PROTEIN-RELATED"/>
    <property type="match status" value="1"/>
</dbReference>
<gene>
    <name evidence="1" type="ORF">KK1_046860</name>
</gene>
<dbReference type="Proteomes" id="UP000075243">
    <property type="component" value="Unassembled WGS sequence"/>
</dbReference>
<evidence type="ECO:0000313" key="1">
    <source>
        <dbReference type="EMBL" id="KYP77714.1"/>
    </source>
</evidence>
<name>A0A151UEH1_CAJCA</name>
<reference evidence="1" key="1">
    <citation type="journal article" date="2012" name="Nat. Biotechnol.">
        <title>Draft genome sequence of pigeonpea (Cajanus cajan), an orphan legume crop of resource-poor farmers.</title>
        <authorList>
            <person name="Varshney R.K."/>
            <person name="Chen W."/>
            <person name="Li Y."/>
            <person name="Bharti A.K."/>
            <person name="Saxena R.K."/>
            <person name="Schlueter J.A."/>
            <person name="Donoghue M.T."/>
            <person name="Azam S."/>
            <person name="Fan G."/>
            <person name="Whaley A.M."/>
            <person name="Farmer A.D."/>
            <person name="Sheridan J."/>
            <person name="Iwata A."/>
            <person name="Tuteja R."/>
            <person name="Penmetsa R.V."/>
            <person name="Wu W."/>
            <person name="Upadhyaya H.D."/>
            <person name="Yang S.P."/>
            <person name="Shah T."/>
            <person name="Saxena K.B."/>
            <person name="Michael T."/>
            <person name="McCombie W.R."/>
            <person name="Yang B."/>
            <person name="Zhang G."/>
            <person name="Yang H."/>
            <person name="Wang J."/>
            <person name="Spillane C."/>
            <person name="Cook D.R."/>
            <person name="May G.D."/>
            <person name="Xu X."/>
            <person name="Jackson S.A."/>
        </authorList>
    </citation>
    <scope>NUCLEOTIDE SEQUENCE [LARGE SCALE GENOMIC DNA]</scope>
</reference>
<comment type="caution">
    <text evidence="1">The sequence shown here is derived from an EMBL/GenBank/DDBJ whole genome shotgun (WGS) entry which is preliminary data.</text>
</comment>
<sequence length="67" mass="7351">MWQDIQEGLVEQATQGSFVPHGWDDILITAIGRLEHPGRVRGIGGSWSLRDYFGAPPPRSSIVDSCS</sequence>
<dbReference type="AlphaFoldDB" id="A0A151UEH1"/>
<keyword evidence="2" id="KW-1185">Reference proteome</keyword>
<dbReference type="EMBL" id="AGCT01031346">
    <property type="protein sequence ID" value="KYP77714.1"/>
    <property type="molecule type" value="Genomic_DNA"/>
</dbReference>
<accession>A0A151UEH1</accession>
<protein>
    <submittedName>
        <fullName evidence="1">Uncharacterized protein</fullName>
    </submittedName>
</protein>
<dbReference type="PANTHER" id="PTHR33018:SF34">
    <property type="entry name" value="OS02G0472350 PROTEIN"/>
    <property type="match status" value="1"/>
</dbReference>
<proteinExistence type="predicted"/>